<name>A0ABP6QMH9_9ACTN</name>
<evidence type="ECO:0000313" key="3">
    <source>
        <dbReference type="EMBL" id="GAA3242681.1"/>
    </source>
</evidence>
<feature type="compositionally biased region" description="Pro residues" evidence="1">
    <location>
        <begin position="1"/>
        <end position="12"/>
    </location>
</feature>
<sequence length="92" mass="9289">MALPAPARPAPAAPASVPGRITAPDRATGPAVPAPAAAQDEPSGLRERRRIGTSRFVPLETRRDPLGSVLVVTVVASVVSVVSGSLFGALRG</sequence>
<evidence type="ECO:0000313" key="4">
    <source>
        <dbReference type="Proteomes" id="UP001501237"/>
    </source>
</evidence>
<keyword evidence="2" id="KW-1133">Transmembrane helix</keyword>
<keyword evidence="4" id="KW-1185">Reference proteome</keyword>
<proteinExistence type="predicted"/>
<evidence type="ECO:0000256" key="1">
    <source>
        <dbReference type="SAM" id="MobiDB-lite"/>
    </source>
</evidence>
<feature type="region of interest" description="Disordered" evidence="1">
    <location>
        <begin position="1"/>
        <end position="49"/>
    </location>
</feature>
<reference evidence="4" key="1">
    <citation type="journal article" date="2019" name="Int. J. Syst. Evol. Microbiol.">
        <title>The Global Catalogue of Microorganisms (GCM) 10K type strain sequencing project: providing services to taxonomists for standard genome sequencing and annotation.</title>
        <authorList>
            <consortium name="The Broad Institute Genomics Platform"/>
            <consortium name="The Broad Institute Genome Sequencing Center for Infectious Disease"/>
            <person name="Wu L."/>
            <person name="Ma J."/>
        </authorList>
    </citation>
    <scope>NUCLEOTIDE SEQUENCE [LARGE SCALE GENOMIC DNA]</scope>
    <source>
        <strain evidence="4">JCM 9377</strain>
    </source>
</reference>
<dbReference type="EMBL" id="BAAAUV010000052">
    <property type="protein sequence ID" value="GAA3242681.1"/>
    <property type="molecule type" value="Genomic_DNA"/>
</dbReference>
<gene>
    <name evidence="3" type="ORF">GCM10010468_80530</name>
</gene>
<protein>
    <submittedName>
        <fullName evidence="3">Uncharacterized protein</fullName>
    </submittedName>
</protein>
<accession>A0ABP6QMH9</accession>
<dbReference type="Proteomes" id="UP001501237">
    <property type="component" value="Unassembled WGS sequence"/>
</dbReference>
<comment type="caution">
    <text evidence="3">The sequence shown here is derived from an EMBL/GenBank/DDBJ whole genome shotgun (WGS) entry which is preliminary data.</text>
</comment>
<evidence type="ECO:0000256" key="2">
    <source>
        <dbReference type="SAM" id="Phobius"/>
    </source>
</evidence>
<keyword evidence="2" id="KW-0812">Transmembrane</keyword>
<keyword evidence="2" id="KW-0472">Membrane</keyword>
<organism evidence="3 4">
    <name type="scientific">Actinocorallia longicatena</name>
    <dbReference type="NCBI Taxonomy" id="111803"/>
    <lineage>
        <taxon>Bacteria</taxon>
        <taxon>Bacillati</taxon>
        <taxon>Actinomycetota</taxon>
        <taxon>Actinomycetes</taxon>
        <taxon>Streptosporangiales</taxon>
        <taxon>Thermomonosporaceae</taxon>
        <taxon>Actinocorallia</taxon>
    </lineage>
</organism>
<feature type="transmembrane region" description="Helical" evidence="2">
    <location>
        <begin position="66"/>
        <end position="90"/>
    </location>
</feature>